<keyword evidence="2" id="KW-1133">Transmembrane helix</keyword>
<name>A0ABP0ZE81_9ASCO</name>
<keyword evidence="6" id="KW-1185">Reference proteome</keyword>
<keyword evidence="2" id="KW-0812">Transmembrane</keyword>
<sequence>MMKLSLAVLSLLHVFTFASAIGFRGVLKPIPAEVAELSKELNHEVVNINNYAQRIKVDLYNLSGGGKKNTIVKPLRAVVTKDYNFKFDRLHQGEYELVVNSYDFTFDKSKFRIIIDDQGTVTAYDFPLGQEHFNTTSGVVVSRDRPLQLQFKDVKQFYEKSGGTLKDMVINSPLGFIFKNTTYTIIFVACLAIMAAPYILQWVNPELAAELNDARVKVADDRIEKKPVSDYQPAAVGESSVRTGAKNIKKRR</sequence>
<proteinExistence type="predicted"/>
<accession>A0ABP0ZE81</accession>
<dbReference type="Pfam" id="PF09430">
    <property type="entry name" value="EMC7_beta-sandw"/>
    <property type="match status" value="1"/>
</dbReference>
<feature type="chain" id="PRO_5047044639" description="ER membrane protein complex subunit 7 beta-sandwich domain-containing protein" evidence="3">
    <location>
        <begin position="21"/>
        <end position="252"/>
    </location>
</feature>
<organism evidence="5 6">
    <name type="scientific">Lodderomyces beijingensis</name>
    <dbReference type="NCBI Taxonomy" id="1775926"/>
    <lineage>
        <taxon>Eukaryota</taxon>
        <taxon>Fungi</taxon>
        <taxon>Dikarya</taxon>
        <taxon>Ascomycota</taxon>
        <taxon>Saccharomycotina</taxon>
        <taxon>Pichiomycetes</taxon>
        <taxon>Debaryomycetaceae</taxon>
        <taxon>Candida/Lodderomyces clade</taxon>
        <taxon>Lodderomyces</taxon>
    </lineage>
</organism>
<dbReference type="EMBL" id="OZ022405">
    <property type="protein sequence ID" value="CAK9436129.1"/>
    <property type="molecule type" value="Genomic_DNA"/>
</dbReference>
<dbReference type="InterPro" id="IPR019008">
    <property type="entry name" value="Beta_sandwich_EMC7"/>
</dbReference>
<evidence type="ECO:0000256" key="2">
    <source>
        <dbReference type="SAM" id="Phobius"/>
    </source>
</evidence>
<evidence type="ECO:0000256" key="1">
    <source>
        <dbReference type="SAM" id="MobiDB-lite"/>
    </source>
</evidence>
<dbReference type="Proteomes" id="UP001497383">
    <property type="component" value="Chromosome 1"/>
</dbReference>
<evidence type="ECO:0000256" key="3">
    <source>
        <dbReference type="SAM" id="SignalP"/>
    </source>
</evidence>
<feature type="signal peptide" evidence="3">
    <location>
        <begin position="1"/>
        <end position="20"/>
    </location>
</feature>
<evidence type="ECO:0000313" key="5">
    <source>
        <dbReference type="EMBL" id="CAK9436129.1"/>
    </source>
</evidence>
<keyword evidence="3" id="KW-0732">Signal</keyword>
<feature type="region of interest" description="Disordered" evidence="1">
    <location>
        <begin position="227"/>
        <end position="252"/>
    </location>
</feature>
<protein>
    <recommendedName>
        <fullName evidence="4">ER membrane protein complex subunit 7 beta-sandwich domain-containing protein</fullName>
    </recommendedName>
</protein>
<dbReference type="GeneID" id="92205883"/>
<evidence type="ECO:0000259" key="4">
    <source>
        <dbReference type="Pfam" id="PF09430"/>
    </source>
</evidence>
<gene>
    <name evidence="5" type="ORF">LODBEIA_P06870</name>
</gene>
<dbReference type="RefSeq" id="XP_066827625.1">
    <property type="nucleotide sequence ID" value="XM_066976634.1"/>
</dbReference>
<feature type="domain" description="ER membrane protein complex subunit 7 beta-sandwich" evidence="4">
    <location>
        <begin position="53"/>
        <end position="161"/>
    </location>
</feature>
<keyword evidence="2" id="KW-0472">Membrane</keyword>
<evidence type="ECO:0000313" key="6">
    <source>
        <dbReference type="Proteomes" id="UP001497383"/>
    </source>
</evidence>
<reference evidence="5 6" key="1">
    <citation type="submission" date="2024-03" db="EMBL/GenBank/DDBJ databases">
        <authorList>
            <person name="Brejova B."/>
        </authorList>
    </citation>
    <scope>NUCLEOTIDE SEQUENCE [LARGE SCALE GENOMIC DNA]</scope>
    <source>
        <strain evidence="5 6">CBS 14171</strain>
    </source>
</reference>
<feature type="transmembrane region" description="Helical" evidence="2">
    <location>
        <begin position="181"/>
        <end position="200"/>
    </location>
</feature>